<dbReference type="GO" id="GO:0016788">
    <property type="term" value="F:hydrolase activity, acting on ester bonds"/>
    <property type="evidence" value="ECO:0007669"/>
    <property type="project" value="InterPro"/>
</dbReference>
<keyword evidence="2" id="KW-1133">Transmembrane helix</keyword>
<evidence type="ECO:0000313" key="4">
    <source>
        <dbReference type="Proteomes" id="UP001457282"/>
    </source>
</evidence>
<dbReference type="AlphaFoldDB" id="A0AAW1YIX2"/>
<keyword evidence="4" id="KW-1185">Reference proteome</keyword>
<dbReference type="Proteomes" id="UP001457282">
    <property type="component" value="Unassembled WGS sequence"/>
</dbReference>
<comment type="similarity">
    <text evidence="1">Belongs to the 'GDSL' lipolytic enzyme family.</text>
</comment>
<reference evidence="3 4" key="1">
    <citation type="journal article" date="2023" name="G3 (Bethesda)">
        <title>A chromosome-length genome assembly and annotation of blackberry (Rubus argutus, cv. 'Hillquist').</title>
        <authorList>
            <person name="Bruna T."/>
            <person name="Aryal R."/>
            <person name="Dudchenko O."/>
            <person name="Sargent D.J."/>
            <person name="Mead D."/>
            <person name="Buti M."/>
            <person name="Cavallini A."/>
            <person name="Hytonen T."/>
            <person name="Andres J."/>
            <person name="Pham M."/>
            <person name="Weisz D."/>
            <person name="Mascagni F."/>
            <person name="Usai G."/>
            <person name="Natali L."/>
            <person name="Bassil N."/>
            <person name="Fernandez G.E."/>
            <person name="Lomsadze A."/>
            <person name="Armour M."/>
            <person name="Olukolu B."/>
            <person name="Poorten T."/>
            <person name="Britton C."/>
            <person name="Davik J."/>
            <person name="Ashrafi H."/>
            <person name="Aiden E.L."/>
            <person name="Borodovsky M."/>
            <person name="Worthington M."/>
        </authorList>
    </citation>
    <scope>NUCLEOTIDE SEQUENCE [LARGE SCALE GENOMIC DNA]</scope>
    <source>
        <strain evidence="3">PI 553951</strain>
    </source>
</reference>
<dbReference type="Pfam" id="PF00657">
    <property type="entry name" value="Lipase_GDSL"/>
    <property type="match status" value="1"/>
</dbReference>
<dbReference type="FunFam" id="3.40.50.1110:FF:000003">
    <property type="entry name" value="GDSL esterase/lipase APG"/>
    <property type="match status" value="1"/>
</dbReference>
<protein>
    <recommendedName>
        <fullName evidence="5">GDSL esterase/lipase EXL3</fullName>
    </recommendedName>
</protein>
<sequence>MNFLSRDFLPNSSSFVKVLSIIIIIVAFIYHNSDAAITLPKNETIPAVIVFGDSIVDPGNNNNRKTIAKANYEPYGRDFIGKKPTGRFSNGRIPPDFIAEELGVNMILPAYLDPNLQIQDLLTGVSFASGGSGYDPLTPVTASALSLSDQLDLFKEYISKIDAAVGQERTATILSKSLFIVCLGSNDIANNYFSIPLRRLHYDISAYTDLMVNSASNFFQELYGQGARRIGVLSVPAIGCVPSQRTLGGGIERECSENINQAARLFNSKLSSQIDFLNKKLPDARLVYLDIYNSLLSLIQNPSKYGFQVANKGCCGTGTIEVTLLCNRYTPGTCDDPSKYIFWDSFHPTEKAYKTLIPLVLGNQVYKFF</sequence>
<gene>
    <name evidence="3" type="ORF">M0R45_004137</name>
</gene>
<evidence type="ECO:0000256" key="1">
    <source>
        <dbReference type="ARBA" id="ARBA00008668"/>
    </source>
</evidence>
<evidence type="ECO:0000256" key="2">
    <source>
        <dbReference type="SAM" id="Phobius"/>
    </source>
</evidence>
<dbReference type="EMBL" id="JBEDUW010000001">
    <property type="protein sequence ID" value="KAK9948568.1"/>
    <property type="molecule type" value="Genomic_DNA"/>
</dbReference>
<dbReference type="SUPFAM" id="SSF52266">
    <property type="entry name" value="SGNH hydrolase"/>
    <property type="match status" value="1"/>
</dbReference>
<dbReference type="InterPro" id="IPR036514">
    <property type="entry name" value="SGNH_hydro_sf"/>
</dbReference>
<accession>A0AAW1YIX2</accession>
<dbReference type="PANTHER" id="PTHR45642">
    <property type="entry name" value="GDSL ESTERASE/LIPASE EXL3"/>
    <property type="match status" value="1"/>
</dbReference>
<dbReference type="CDD" id="cd01837">
    <property type="entry name" value="SGNH_plant_lipase_like"/>
    <property type="match status" value="1"/>
</dbReference>
<evidence type="ECO:0008006" key="5">
    <source>
        <dbReference type="Google" id="ProtNLM"/>
    </source>
</evidence>
<dbReference type="InterPro" id="IPR050592">
    <property type="entry name" value="GDSL_lipolytic_enzyme"/>
</dbReference>
<dbReference type="Gene3D" id="3.40.50.1110">
    <property type="entry name" value="SGNH hydrolase"/>
    <property type="match status" value="1"/>
</dbReference>
<evidence type="ECO:0000313" key="3">
    <source>
        <dbReference type="EMBL" id="KAK9948568.1"/>
    </source>
</evidence>
<name>A0AAW1YIX2_RUBAR</name>
<keyword evidence="2" id="KW-0812">Transmembrane</keyword>
<dbReference type="InterPro" id="IPR035669">
    <property type="entry name" value="SGNH_plant_lipase-like"/>
</dbReference>
<organism evidence="3 4">
    <name type="scientific">Rubus argutus</name>
    <name type="common">Southern blackberry</name>
    <dbReference type="NCBI Taxonomy" id="59490"/>
    <lineage>
        <taxon>Eukaryota</taxon>
        <taxon>Viridiplantae</taxon>
        <taxon>Streptophyta</taxon>
        <taxon>Embryophyta</taxon>
        <taxon>Tracheophyta</taxon>
        <taxon>Spermatophyta</taxon>
        <taxon>Magnoliopsida</taxon>
        <taxon>eudicotyledons</taxon>
        <taxon>Gunneridae</taxon>
        <taxon>Pentapetalae</taxon>
        <taxon>rosids</taxon>
        <taxon>fabids</taxon>
        <taxon>Rosales</taxon>
        <taxon>Rosaceae</taxon>
        <taxon>Rosoideae</taxon>
        <taxon>Rosoideae incertae sedis</taxon>
        <taxon>Rubus</taxon>
    </lineage>
</organism>
<keyword evidence="2" id="KW-0472">Membrane</keyword>
<dbReference type="InterPro" id="IPR001087">
    <property type="entry name" value="GDSL"/>
</dbReference>
<dbReference type="PANTHER" id="PTHR45642:SF95">
    <property type="entry name" value="GDSL-LIKE LIPASE_ACYLHYDROLASE FAMILY PROTEIN, EXPRESSED"/>
    <property type="match status" value="1"/>
</dbReference>
<comment type="caution">
    <text evidence="3">The sequence shown here is derived from an EMBL/GenBank/DDBJ whole genome shotgun (WGS) entry which is preliminary data.</text>
</comment>
<dbReference type="GO" id="GO:0005576">
    <property type="term" value="C:extracellular region"/>
    <property type="evidence" value="ECO:0007669"/>
    <property type="project" value="TreeGrafter"/>
</dbReference>
<proteinExistence type="inferred from homology"/>
<feature type="transmembrane region" description="Helical" evidence="2">
    <location>
        <begin position="12"/>
        <end position="30"/>
    </location>
</feature>